<evidence type="ECO:0000313" key="9">
    <source>
        <dbReference type="Proteomes" id="UP000002279"/>
    </source>
</evidence>
<dbReference type="FunFam" id="2.60.40.10:FF:000244">
    <property type="entry name" value="carcinoembryonic antigen-related cell adhesion molecule 16"/>
    <property type="match status" value="1"/>
</dbReference>
<evidence type="ECO:0000313" key="8">
    <source>
        <dbReference type="Ensembl" id="ENSOANP00000042418.1"/>
    </source>
</evidence>
<proteinExistence type="inferred from homology"/>
<keyword evidence="6" id="KW-0472">Membrane</keyword>
<dbReference type="Ensembl" id="ENSOANT00000067453.1">
    <property type="protein sequence ID" value="ENSOANP00000042418.1"/>
    <property type="gene ID" value="ENSOANG00000044640.1"/>
</dbReference>
<keyword evidence="1" id="KW-0732">Signal</keyword>
<keyword evidence="2" id="KW-1015">Disulfide bond</keyword>
<dbReference type="Proteomes" id="UP000002279">
    <property type="component" value="Chromosome 5"/>
</dbReference>
<dbReference type="PANTHER" id="PTHR44337:SF20">
    <property type="entry name" value="CARCINOEMBRYONIC ANTIGEN-RELATED CELL ADHESION MOLECULE 5-RELATED"/>
    <property type="match status" value="1"/>
</dbReference>
<dbReference type="SMART" id="SM00409">
    <property type="entry name" value="IG"/>
    <property type="match status" value="2"/>
</dbReference>
<name>A0A6I8NP54_ORNAN</name>
<dbReference type="GeneTree" id="ENSGT01100000263479"/>
<feature type="domain" description="Ig-like" evidence="7">
    <location>
        <begin position="1"/>
        <end position="83"/>
    </location>
</feature>
<evidence type="ECO:0000256" key="2">
    <source>
        <dbReference type="ARBA" id="ARBA00023157"/>
    </source>
</evidence>
<feature type="transmembrane region" description="Helical" evidence="6">
    <location>
        <begin position="190"/>
        <end position="213"/>
    </location>
</feature>
<evidence type="ECO:0000256" key="6">
    <source>
        <dbReference type="SAM" id="Phobius"/>
    </source>
</evidence>
<dbReference type="InterPro" id="IPR036179">
    <property type="entry name" value="Ig-like_dom_sf"/>
</dbReference>
<evidence type="ECO:0000259" key="7">
    <source>
        <dbReference type="PROSITE" id="PS50835"/>
    </source>
</evidence>
<evidence type="ECO:0000256" key="4">
    <source>
        <dbReference type="ARBA" id="ARBA00023319"/>
    </source>
</evidence>
<dbReference type="Gene3D" id="2.60.40.10">
    <property type="entry name" value="Immunoglobulins"/>
    <property type="match status" value="2"/>
</dbReference>
<reference evidence="8 9" key="1">
    <citation type="journal article" date="2008" name="Nature">
        <title>Genome analysis of the platypus reveals unique signatures of evolution.</title>
        <authorList>
            <person name="Warren W.C."/>
            <person name="Hillier L.W."/>
            <person name="Marshall Graves J.A."/>
            <person name="Birney E."/>
            <person name="Ponting C.P."/>
            <person name="Grutzner F."/>
            <person name="Belov K."/>
            <person name="Miller W."/>
            <person name="Clarke L."/>
            <person name="Chinwalla A.T."/>
            <person name="Yang S.P."/>
            <person name="Heger A."/>
            <person name="Locke D.P."/>
            <person name="Miethke P."/>
            <person name="Waters P.D."/>
            <person name="Veyrunes F."/>
            <person name="Fulton L."/>
            <person name="Fulton B."/>
            <person name="Graves T."/>
            <person name="Wallis J."/>
            <person name="Puente X.S."/>
            <person name="Lopez-Otin C."/>
            <person name="Ordonez G.R."/>
            <person name="Eichler E.E."/>
            <person name="Chen L."/>
            <person name="Cheng Z."/>
            <person name="Deakin J.E."/>
            <person name="Alsop A."/>
            <person name="Thompson K."/>
            <person name="Kirby P."/>
            <person name="Papenfuss A.T."/>
            <person name="Wakefield M.J."/>
            <person name="Olender T."/>
            <person name="Lancet D."/>
            <person name="Huttley G.A."/>
            <person name="Smit A.F."/>
            <person name="Pask A."/>
            <person name="Temple-Smith P."/>
            <person name="Batzer M.A."/>
            <person name="Walker J.A."/>
            <person name="Konkel M.K."/>
            <person name="Harris R.S."/>
            <person name="Whittington C.M."/>
            <person name="Wong E.S."/>
            <person name="Gemmell N.J."/>
            <person name="Buschiazzo E."/>
            <person name="Vargas Jentzsch I.M."/>
            <person name="Merkel A."/>
            <person name="Schmitz J."/>
            <person name="Zemann A."/>
            <person name="Churakov G."/>
            <person name="Kriegs J.O."/>
            <person name="Brosius J."/>
            <person name="Murchison E.P."/>
            <person name="Sachidanandam R."/>
            <person name="Smith C."/>
            <person name="Hannon G.J."/>
            <person name="Tsend-Ayush E."/>
            <person name="McMillan D."/>
            <person name="Attenborough R."/>
            <person name="Rens W."/>
            <person name="Ferguson-Smith M."/>
            <person name="Lefevre C.M."/>
            <person name="Sharp J.A."/>
            <person name="Nicholas K.R."/>
            <person name="Ray D.A."/>
            <person name="Kube M."/>
            <person name="Reinhardt R."/>
            <person name="Pringle T.H."/>
            <person name="Taylor J."/>
            <person name="Jones R.C."/>
            <person name="Nixon B."/>
            <person name="Dacheux J.L."/>
            <person name="Niwa H."/>
            <person name="Sekita Y."/>
            <person name="Huang X."/>
            <person name="Stark A."/>
            <person name="Kheradpour P."/>
            <person name="Kellis M."/>
            <person name="Flicek P."/>
            <person name="Chen Y."/>
            <person name="Webber C."/>
            <person name="Hardison R."/>
            <person name="Nelson J."/>
            <person name="Hallsworth-Pepin K."/>
            <person name="Delehaunty K."/>
            <person name="Markovic C."/>
            <person name="Minx P."/>
            <person name="Feng Y."/>
            <person name="Kremitzki C."/>
            <person name="Mitreva M."/>
            <person name="Glasscock J."/>
            <person name="Wylie T."/>
            <person name="Wohldmann P."/>
            <person name="Thiru P."/>
            <person name="Nhan M.N."/>
            <person name="Pohl C.S."/>
            <person name="Smith S.M."/>
            <person name="Hou S."/>
            <person name="Nefedov M."/>
            <person name="de Jong P.J."/>
            <person name="Renfree M.B."/>
            <person name="Mardis E.R."/>
            <person name="Wilson R.K."/>
        </authorList>
    </citation>
    <scope>NUCLEOTIDE SEQUENCE [LARGE SCALE GENOMIC DNA]</scope>
    <source>
        <strain evidence="8 9">Glennie</strain>
    </source>
</reference>
<dbReference type="SMART" id="SM00408">
    <property type="entry name" value="IGc2"/>
    <property type="match status" value="2"/>
</dbReference>
<dbReference type="Pfam" id="PF13895">
    <property type="entry name" value="Ig_2"/>
    <property type="match status" value="1"/>
</dbReference>
<keyword evidence="4" id="KW-0393">Immunoglobulin domain</keyword>
<evidence type="ECO:0000256" key="5">
    <source>
        <dbReference type="ARBA" id="ARBA00038222"/>
    </source>
</evidence>
<comment type="similarity">
    <text evidence="5">Belongs to the immunoglobulin superfamily. CEA family.</text>
</comment>
<dbReference type="InterPro" id="IPR007110">
    <property type="entry name" value="Ig-like_dom"/>
</dbReference>
<reference evidence="8" key="3">
    <citation type="submission" date="2025-09" db="UniProtKB">
        <authorList>
            <consortium name="Ensembl"/>
        </authorList>
    </citation>
    <scope>IDENTIFICATION</scope>
    <source>
        <strain evidence="8">Glennie</strain>
    </source>
</reference>
<dbReference type="InterPro" id="IPR003599">
    <property type="entry name" value="Ig_sub"/>
</dbReference>
<feature type="domain" description="Ig-like" evidence="7">
    <location>
        <begin position="88"/>
        <end position="169"/>
    </location>
</feature>
<dbReference type="Pfam" id="PF13927">
    <property type="entry name" value="Ig_3"/>
    <property type="match status" value="1"/>
</dbReference>
<protein>
    <recommendedName>
        <fullName evidence="7">Ig-like domain-containing protein</fullName>
    </recommendedName>
</protein>
<dbReference type="InParanoid" id="A0A6I8NP54"/>
<keyword evidence="9" id="KW-1185">Reference proteome</keyword>
<keyword evidence="6" id="KW-0812">Transmembrane</keyword>
<organism evidence="8 9">
    <name type="scientific">Ornithorhynchus anatinus</name>
    <name type="common">Duckbill platypus</name>
    <dbReference type="NCBI Taxonomy" id="9258"/>
    <lineage>
        <taxon>Eukaryota</taxon>
        <taxon>Metazoa</taxon>
        <taxon>Chordata</taxon>
        <taxon>Craniata</taxon>
        <taxon>Vertebrata</taxon>
        <taxon>Euteleostomi</taxon>
        <taxon>Mammalia</taxon>
        <taxon>Monotremata</taxon>
        <taxon>Ornithorhynchidae</taxon>
        <taxon>Ornithorhynchus</taxon>
    </lineage>
</organism>
<dbReference type="InterPro" id="IPR013783">
    <property type="entry name" value="Ig-like_fold"/>
</dbReference>
<gene>
    <name evidence="8" type="primary">LOC103167452</name>
</gene>
<keyword evidence="6" id="KW-1133">Transmembrane helix</keyword>
<evidence type="ECO:0000256" key="3">
    <source>
        <dbReference type="ARBA" id="ARBA00023180"/>
    </source>
</evidence>
<sequence length="297" mass="31989">MASDSDALEHQDSVTFWCLPGDPNESVFWFVNNTALTASDRLELCSSNRTLIVHNITRGDTGTYQCEARDMVNAQRSNLLTLSVSYGPDSVVILNQPQPIEAKLESTVTIWCHAPSLPAAQYRWFVNGTSLGSLENCHTILHMSWQHQGNYTCLAHNHRTQGAASASVFLGVAVAAPTLTVSNPSLSGGAIAGITVGAVAGGLLMVALGYFLVAKKGRRQMGELTGETGLGGGSLPAPNPSKSEVFYINLHPIERAPSAQRRSLSASSLETPTECSLVYKNWCPRDMNTYYKMKPSA</sequence>
<dbReference type="AlphaFoldDB" id="A0A6I8NP54"/>
<reference evidence="8" key="2">
    <citation type="submission" date="2025-08" db="UniProtKB">
        <authorList>
            <consortium name="Ensembl"/>
        </authorList>
    </citation>
    <scope>IDENTIFICATION</scope>
    <source>
        <strain evidence="8">Glennie</strain>
    </source>
</reference>
<dbReference type="InterPro" id="IPR003598">
    <property type="entry name" value="Ig_sub2"/>
</dbReference>
<dbReference type="CDD" id="cd00096">
    <property type="entry name" value="Ig"/>
    <property type="match status" value="1"/>
</dbReference>
<keyword evidence="3" id="KW-0325">Glycoprotein</keyword>
<dbReference type="PROSITE" id="PS50835">
    <property type="entry name" value="IG_LIKE"/>
    <property type="match status" value="2"/>
</dbReference>
<evidence type="ECO:0000256" key="1">
    <source>
        <dbReference type="ARBA" id="ARBA00022729"/>
    </source>
</evidence>
<dbReference type="SUPFAM" id="SSF48726">
    <property type="entry name" value="Immunoglobulin"/>
    <property type="match status" value="2"/>
</dbReference>
<dbReference type="Bgee" id="ENSOANG00000044640">
    <property type="expression patterns" value="Expressed in liver and 2 other cell types or tissues"/>
</dbReference>
<dbReference type="InterPro" id="IPR052598">
    <property type="entry name" value="IgSF_CEA-related"/>
</dbReference>
<accession>A0A6I8NP54</accession>
<dbReference type="OMA" id="HYPARIV"/>
<dbReference type="PANTHER" id="PTHR44337">
    <property type="entry name" value="CARCINOEMBRYONIC ANTIGEN-RELATED CELL ADHESION MOLECULE 8"/>
    <property type="match status" value="1"/>
</dbReference>